<dbReference type="RefSeq" id="WP_209602200.1">
    <property type="nucleotide sequence ID" value="NZ_JAGILA010000002.1"/>
</dbReference>
<evidence type="ECO:0000313" key="4">
    <source>
        <dbReference type="EMBL" id="MBP2236050.1"/>
    </source>
</evidence>
<keyword evidence="2" id="KW-0012">Acyltransferase</keyword>
<dbReference type="PANTHER" id="PTHR43877">
    <property type="entry name" value="AMINOALKYLPHOSPHONATE N-ACETYLTRANSFERASE-RELATED-RELATED"/>
    <property type="match status" value="1"/>
</dbReference>
<dbReference type="Pfam" id="PF00583">
    <property type="entry name" value="Acetyltransf_1"/>
    <property type="match status" value="1"/>
</dbReference>
<evidence type="ECO:0000256" key="1">
    <source>
        <dbReference type="ARBA" id="ARBA00022679"/>
    </source>
</evidence>
<dbReference type="InterPro" id="IPR050832">
    <property type="entry name" value="Bact_Acetyltransf"/>
</dbReference>
<proteinExistence type="predicted"/>
<feature type="domain" description="N-acetyltransferase" evidence="3">
    <location>
        <begin position="1"/>
        <end position="156"/>
    </location>
</feature>
<dbReference type="CDD" id="cd04301">
    <property type="entry name" value="NAT_SF"/>
    <property type="match status" value="1"/>
</dbReference>
<dbReference type="Gene3D" id="3.40.630.30">
    <property type="match status" value="1"/>
</dbReference>
<dbReference type="InterPro" id="IPR000182">
    <property type="entry name" value="GNAT_dom"/>
</dbReference>
<name>A0ABS4QZI6_9HYPH</name>
<keyword evidence="1" id="KW-0808">Transferase</keyword>
<dbReference type="EMBL" id="JAGILA010000002">
    <property type="protein sequence ID" value="MBP2236050.1"/>
    <property type="molecule type" value="Genomic_DNA"/>
</dbReference>
<evidence type="ECO:0000259" key="3">
    <source>
        <dbReference type="PROSITE" id="PS51186"/>
    </source>
</evidence>
<reference evidence="4 5" key="1">
    <citation type="submission" date="2021-03" db="EMBL/GenBank/DDBJ databases">
        <title>Genomic Encyclopedia of Type Strains, Phase IV (KMG-IV): sequencing the most valuable type-strain genomes for metagenomic binning, comparative biology and taxonomic classification.</title>
        <authorList>
            <person name="Goeker M."/>
        </authorList>
    </citation>
    <scope>NUCLEOTIDE SEQUENCE [LARGE SCALE GENOMIC DNA]</scope>
    <source>
        <strain evidence="4 5">DSM 13372</strain>
    </source>
</reference>
<keyword evidence="5" id="KW-1185">Reference proteome</keyword>
<evidence type="ECO:0000256" key="2">
    <source>
        <dbReference type="ARBA" id="ARBA00023315"/>
    </source>
</evidence>
<dbReference type="Proteomes" id="UP000730739">
    <property type="component" value="Unassembled WGS sequence"/>
</dbReference>
<comment type="caution">
    <text evidence="4">The sequence shown here is derived from an EMBL/GenBank/DDBJ whole genome shotgun (WGS) entry which is preliminary data.</text>
</comment>
<sequence>MDTVRLEPDFDRYDELLALILAAFAYMDGRIDPPSSARALTAESLRQKVSVEIAFAGIERGDLLGCVFLKPEPECLYVGKLAVAPASQRGGIGRHLIGIAEQTARNLSLPALRLQTRIELTENHAIFAAWGFVEAGRSAHPGFTRPTSIEMKKMIVL</sequence>
<accession>A0ABS4QZI6</accession>
<dbReference type="SUPFAM" id="SSF55729">
    <property type="entry name" value="Acyl-CoA N-acyltransferases (Nat)"/>
    <property type="match status" value="1"/>
</dbReference>
<evidence type="ECO:0000313" key="5">
    <source>
        <dbReference type="Proteomes" id="UP000730739"/>
    </source>
</evidence>
<protein>
    <submittedName>
        <fullName evidence="4">N-acetylglutamate synthase-like GNAT family acetyltransferase</fullName>
    </submittedName>
</protein>
<dbReference type="PANTHER" id="PTHR43877:SF2">
    <property type="entry name" value="AMINOALKYLPHOSPHONATE N-ACETYLTRANSFERASE-RELATED"/>
    <property type="match status" value="1"/>
</dbReference>
<organism evidence="4 5">
    <name type="scientific">Sinorhizobium kostiense</name>
    <dbReference type="NCBI Taxonomy" id="76747"/>
    <lineage>
        <taxon>Bacteria</taxon>
        <taxon>Pseudomonadati</taxon>
        <taxon>Pseudomonadota</taxon>
        <taxon>Alphaproteobacteria</taxon>
        <taxon>Hyphomicrobiales</taxon>
        <taxon>Rhizobiaceae</taxon>
        <taxon>Sinorhizobium/Ensifer group</taxon>
        <taxon>Sinorhizobium</taxon>
    </lineage>
</organism>
<dbReference type="InterPro" id="IPR016181">
    <property type="entry name" value="Acyl_CoA_acyltransferase"/>
</dbReference>
<gene>
    <name evidence="4" type="ORF">J2Z31_002542</name>
</gene>
<dbReference type="PROSITE" id="PS51186">
    <property type="entry name" value="GNAT"/>
    <property type="match status" value="1"/>
</dbReference>